<dbReference type="SUPFAM" id="SSF110296">
    <property type="entry name" value="Oligoxyloglucan reducing end-specific cellobiohydrolase"/>
    <property type="match status" value="1"/>
</dbReference>
<name>V4HQ76_9EURY</name>
<organism evidence="1 2">
    <name type="scientific">Candidatus Halobonum tyrrellensis G22</name>
    <dbReference type="NCBI Taxonomy" id="1324957"/>
    <lineage>
        <taxon>Archaea</taxon>
        <taxon>Methanobacteriati</taxon>
        <taxon>Methanobacteriota</taxon>
        <taxon>Stenosarchaea group</taxon>
        <taxon>Halobacteria</taxon>
        <taxon>Halobacteriales</taxon>
        <taxon>Haloferacaceae</taxon>
        <taxon>Candidatus Halobonum</taxon>
    </lineage>
</organism>
<dbReference type="eggNOG" id="arCOG09128">
    <property type="taxonomic scope" value="Archaea"/>
</dbReference>
<dbReference type="InterPro" id="IPR015943">
    <property type="entry name" value="WD40/YVTN_repeat-like_dom_sf"/>
</dbReference>
<dbReference type="PROSITE" id="PS51318">
    <property type="entry name" value="TAT"/>
    <property type="match status" value="1"/>
</dbReference>
<dbReference type="SUPFAM" id="SSF50939">
    <property type="entry name" value="Sialidases"/>
    <property type="match status" value="1"/>
</dbReference>
<dbReference type="Gene3D" id="2.130.10.10">
    <property type="entry name" value="YVTN repeat-like/Quinoprotein amine dehydrogenase"/>
    <property type="match status" value="2"/>
</dbReference>
<comment type="caution">
    <text evidence="1">The sequence shown here is derived from an EMBL/GenBank/DDBJ whole genome shotgun (WGS) entry which is preliminary data.</text>
</comment>
<dbReference type="InterPro" id="IPR006311">
    <property type="entry name" value="TAT_signal"/>
</dbReference>
<sequence>MSRRNTLKLLGAGVAGAAGLATAGTTRAAAGFERVASETGKSVRAVAATAEGAYAAAANGDVLARRAGDDPPTFERVLDAGLTAQSKSFYGADATADGRNLWLCGEAGVVGHYDVVDEQFTDHSKPNGLGSTVRDVAAMGPAGDERVALVTGGGVFLTGRKRDGGMEWGTAVSPNGGNTIHALEMVDASRGWFADATGSVYRTRDGGSTWTEVGPDGFGSPLYDVTVRADGGVTAVGSAGHVFEYDGSSWAAARPGGAAVRGVDSADGVVVACGEGGVVYRRTDDGWTAAGLDASKTLRDLTLDAREAYPDTVAGNAGYVYERGSFDAYPDTLTVETTSESRVDYAFGNDTRVRKGPNADATESVEETCGCAGHAFEVTGSVGGSADADDFRYGGAVRGFSVTDGSAADLVTSVSGTEVSVERLADRSWSAVDAGVSVTLFALAETAAGPYAVGGAGRVVARTDDGWGVVDAHGPSGAGNNLYGAAVTDEGDHLWAAGGSGELGLYDVAAGDSTDYTAPAGETSTWTDVAVGGAAGDESVYLVNGSGEVLVGRYGADGPTWSAPVKPGNGSTIRGVTTHDSGVYVCDDNATVFRSTDGGATWSTLGIDGAGVSLYDVAVVAEDDITVSGGSGRLFRYNGAVWTEQKLGGNARYSLARDDDRGLIGGGSGEVFEREIGGWTGTYTGPSKNLQGTLVTSDPSVPKIVCGGDGTILEQSFVDPLY</sequence>
<dbReference type="InterPro" id="IPR036278">
    <property type="entry name" value="Sialidase_sf"/>
</dbReference>
<dbReference type="EMBL" id="ASGZ01000002">
    <property type="protein sequence ID" value="ESP90069.1"/>
    <property type="molecule type" value="Genomic_DNA"/>
</dbReference>
<dbReference type="PATRIC" id="fig|1324957.4.peg.180"/>
<evidence type="ECO:0000313" key="1">
    <source>
        <dbReference type="EMBL" id="ESP90069.1"/>
    </source>
</evidence>
<accession>V4HQ76</accession>
<evidence type="ECO:0000313" key="2">
    <source>
        <dbReference type="Proteomes" id="UP000017840"/>
    </source>
</evidence>
<dbReference type="Proteomes" id="UP000017840">
    <property type="component" value="Unassembled WGS sequence"/>
</dbReference>
<protein>
    <submittedName>
        <fullName evidence="1">Uncharacterized protein</fullName>
    </submittedName>
</protein>
<gene>
    <name evidence="1" type="ORF">K933_00862</name>
</gene>
<keyword evidence="2" id="KW-1185">Reference proteome</keyword>
<reference evidence="1 2" key="1">
    <citation type="journal article" date="2013" name="Genome Announc.">
        <title>Draft Genome Sequence of 'Candidatus Halobonum tyrrellensis' Strain G22, Isolated from the Hypersaline Waters of Lake Tyrrell, Australia.</title>
        <authorList>
            <person name="Ugalde J.A."/>
            <person name="Narasingarao P."/>
            <person name="Kuo S."/>
            <person name="Podell S."/>
            <person name="Allen E.E."/>
        </authorList>
    </citation>
    <scope>NUCLEOTIDE SEQUENCE [LARGE SCALE GENOMIC DNA]</scope>
    <source>
        <strain evidence="1 2">G22</strain>
    </source>
</reference>
<proteinExistence type="predicted"/>
<dbReference type="AlphaFoldDB" id="V4HQ76"/>
<dbReference type="STRING" id="1324957.K933_00862"/>